<accession>A0A7J9G9I3</accession>
<dbReference type="OrthoDB" id="958530at2759"/>
<name>A0A7J9G9I3_9ROSI</name>
<proteinExistence type="predicted"/>
<sequence>MWNNRHDFLPTREPIIIPELACNPKYIPWFRIDDKPYLYREEAMRQHPIRAPTGSPVVIPSMYGTQRSYAHSPFVMQTPPRSLFYQAGSSSQPSISK</sequence>
<dbReference type="Proteomes" id="UP000593560">
    <property type="component" value="Unassembled WGS sequence"/>
</dbReference>
<gene>
    <name evidence="1" type="ORF">Gohar_018493</name>
</gene>
<reference evidence="1 2" key="1">
    <citation type="journal article" date="2019" name="Genome Biol. Evol.">
        <title>Insights into the evolution of the New World diploid cottons (Gossypium, subgenus Houzingenia) based on genome sequencing.</title>
        <authorList>
            <person name="Grover C.E."/>
            <person name="Arick M.A. 2nd"/>
            <person name="Thrash A."/>
            <person name="Conover J.L."/>
            <person name="Sanders W.S."/>
            <person name="Peterson D.G."/>
            <person name="Frelichowski J.E."/>
            <person name="Scheffler J.A."/>
            <person name="Scheffler B.E."/>
            <person name="Wendel J.F."/>
        </authorList>
    </citation>
    <scope>NUCLEOTIDE SEQUENCE [LARGE SCALE GENOMIC DNA]</scope>
    <source>
        <strain evidence="1">0</strain>
        <tissue evidence="1">Leaf</tissue>
    </source>
</reference>
<protein>
    <submittedName>
        <fullName evidence="1">Uncharacterized protein</fullName>
    </submittedName>
</protein>
<keyword evidence="2" id="KW-1185">Reference proteome</keyword>
<evidence type="ECO:0000313" key="2">
    <source>
        <dbReference type="Proteomes" id="UP000593560"/>
    </source>
</evidence>
<evidence type="ECO:0000313" key="1">
    <source>
        <dbReference type="EMBL" id="MBA0794141.1"/>
    </source>
</evidence>
<organism evidence="1 2">
    <name type="scientific">Gossypium harknessii</name>
    <dbReference type="NCBI Taxonomy" id="34285"/>
    <lineage>
        <taxon>Eukaryota</taxon>
        <taxon>Viridiplantae</taxon>
        <taxon>Streptophyta</taxon>
        <taxon>Embryophyta</taxon>
        <taxon>Tracheophyta</taxon>
        <taxon>Spermatophyta</taxon>
        <taxon>Magnoliopsida</taxon>
        <taxon>eudicotyledons</taxon>
        <taxon>Gunneridae</taxon>
        <taxon>Pentapetalae</taxon>
        <taxon>rosids</taxon>
        <taxon>malvids</taxon>
        <taxon>Malvales</taxon>
        <taxon>Malvaceae</taxon>
        <taxon>Malvoideae</taxon>
        <taxon>Gossypium</taxon>
    </lineage>
</organism>
<comment type="caution">
    <text evidence="1">The sequence shown here is derived from an EMBL/GenBank/DDBJ whole genome shotgun (WGS) entry which is preliminary data.</text>
</comment>
<dbReference type="AlphaFoldDB" id="A0A7J9G9I3"/>
<dbReference type="EMBL" id="JABFAD010000003">
    <property type="protein sequence ID" value="MBA0794141.1"/>
    <property type="molecule type" value="Genomic_DNA"/>
</dbReference>